<dbReference type="Proteomes" id="UP000008064">
    <property type="component" value="Unassembled WGS sequence"/>
</dbReference>
<feature type="compositionally biased region" description="Low complexity" evidence="1">
    <location>
        <begin position="13"/>
        <end position="24"/>
    </location>
</feature>
<dbReference type="KEGG" id="sla:SERLADRAFT_439889"/>
<dbReference type="EMBL" id="GL945436">
    <property type="protein sequence ID" value="EGO23149.1"/>
    <property type="molecule type" value="Genomic_DNA"/>
</dbReference>
<accession>F8P1X1</accession>
<name>F8P1X1_SERL9</name>
<evidence type="ECO:0000256" key="1">
    <source>
        <dbReference type="SAM" id="MobiDB-lite"/>
    </source>
</evidence>
<sequence>MGFVNTMPVPGPSDSSAASSSTSSGLIEGGPSNRADTFQTDTSTSRTAFVNYIVGSWTSGVSNNLEGTSKFLL</sequence>
<evidence type="ECO:0000313" key="2">
    <source>
        <dbReference type="EMBL" id="EGO23149.1"/>
    </source>
</evidence>
<dbReference type="HOGENOM" id="CLU_2706366_0_0_1"/>
<organism>
    <name type="scientific">Serpula lacrymans var. lacrymans (strain S7.9)</name>
    <name type="common">Dry rot fungus</name>
    <dbReference type="NCBI Taxonomy" id="578457"/>
    <lineage>
        <taxon>Eukaryota</taxon>
        <taxon>Fungi</taxon>
        <taxon>Dikarya</taxon>
        <taxon>Basidiomycota</taxon>
        <taxon>Agaricomycotina</taxon>
        <taxon>Agaricomycetes</taxon>
        <taxon>Agaricomycetidae</taxon>
        <taxon>Boletales</taxon>
        <taxon>Coniophorineae</taxon>
        <taxon>Serpulaceae</taxon>
        <taxon>Serpula</taxon>
    </lineage>
</organism>
<dbReference type="GeneID" id="18815270"/>
<reference evidence="2" key="1">
    <citation type="submission" date="2011-04" db="EMBL/GenBank/DDBJ databases">
        <title>Evolution of plant cell wall degrading machinery underlies the functional diversity of forest fungi.</title>
        <authorList>
            <consortium name="US DOE Joint Genome Institute (JGI-PGF)"/>
            <person name="Eastwood D.C."/>
            <person name="Floudas D."/>
            <person name="Binder M."/>
            <person name="Majcherczyk A."/>
            <person name="Schneider P."/>
            <person name="Aerts A."/>
            <person name="Asiegbu F.O."/>
            <person name="Baker S.E."/>
            <person name="Barry K."/>
            <person name="Bendiksby M."/>
            <person name="Blumentritt M."/>
            <person name="Coutinho P.M."/>
            <person name="Cullen D."/>
            <person name="Cullen D."/>
            <person name="Gathman A."/>
            <person name="Goodell B."/>
            <person name="Henrissat B."/>
            <person name="Ihrmark K."/>
            <person name="Kauserud H."/>
            <person name="Kohler A."/>
            <person name="LaButti K."/>
            <person name="Lapidus A."/>
            <person name="Lavin J.L."/>
            <person name="Lee Y.-H."/>
            <person name="Lindquist E."/>
            <person name="Lilly W."/>
            <person name="Lucas S."/>
            <person name="Morin E."/>
            <person name="Murat C."/>
            <person name="Oguiza J.A."/>
            <person name="Park J."/>
            <person name="Pisabarro A.G."/>
            <person name="Riley R."/>
            <person name="Rosling A."/>
            <person name="Salamov A."/>
            <person name="Schmidt O."/>
            <person name="Schmutz J."/>
            <person name="Skrede I."/>
            <person name="Stenlid J."/>
            <person name="Wiebenga A."/>
            <person name="Xie X."/>
            <person name="Kues U."/>
            <person name="Hibbett D.S."/>
            <person name="Hoffmeister D."/>
            <person name="Hogberg N."/>
            <person name="Martin F."/>
            <person name="Grigoriev I.V."/>
            <person name="Watkinson S.C."/>
        </authorList>
    </citation>
    <scope>NUCLEOTIDE SEQUENCE</scope>
    <source>
        <strain evidence="2">S7.9</strain>
    </source>
</reference>
<gene>
    <name evidence="2" type="ORF">SERLADRAFT_439889</name>
</gene>
<protein>
    <submittedName>
        <fullName evidence="2">Uncharacterized protein</fullName>
    </submittedName>
</protein>
<proteinExistence type="predicted"/>
<dbReference type="AlphaFoldDB" id="F8P1X1"/>
<feature type="region of interest" description="Disordered" evidence="1">
    <location>
        <begin position="1"/>
        <end position="41"/>
    </location>
</feature>
<dbReference type="RefSeq" id="XP_007320389.1">
    <property type="nucleotide sequence ID" value="XM_007320327.1"/>
</dbReference>